<keyword evidence="1" id="KW-0732">Signal</keyword>
<evidence type="ECO:0000313" key="3">
    <source>
        <dbReference type="EMBL" id="OUM20449.1"/>
    </source>
</evidence>
<name>A0A252F3X2_9FIRM</name>
<dbReference type="InterPro" id="IPR017853">
    <property type="entry name" value="GH"/>
</dbReference>
<proteinExistence type="predicted"/>
<comment type="caution">
    <text evidence="3">The sequence shown here is derived from an EMBL/GenBank/DDBJ whole genome shotgun (WGS) entry which is preliminary data.</text>
</comment>
<feature type="domain" description="Glycosyl hydrolase-like 10" evidence="2">
    <location>
        <begin position="71"/>
        <end position="387"/>
    </location>
</feature>
<dbReference type="SUPFAM" id="SSF51445">
    <property type="entry name" value="(Trans)glycosidases"/>
    <property type="match status" value="1"/>
</dbReference>
<dbReference type="AlphaFoldDB" id="A0A252F3X2"/>
<dbReference type="PANTHER" id="PTHR43405">
    <property type="entry name" value="GLYCOSYL HYDROLASE DIGH"/>
    <property type="match status" value="1"/>
</dbReference>
<evidence type="ECO:0000259" key="2">
    <source>
        <dbReference type="Pfam" id="PF02638"/>
    </source>
</evidence>
<dbReference type="RefSeq" id="WP_087018873.1">
    <property type="nucleotide sequence ID" value="NZ_NHOC01000005.1"/>
</dbReference>
<dbReference type="Gene3D" id="3.20.20.80">
    <property type="entry name" value="Glycosidases"/>
    <property type="match status" value="1"/>
</dbReference>
<sequence length="439" mass="48880">MKKLFALTVLFLVLVGGIVWYSDGSAALELPNLEQLTAKREQVEAQAGSAGTEETGQADTKTSLLTSLTETRAVWVATAYAIDYPSAPTTDADELKARCNEILDEAAADGCNTVYFQVRPAADALYPSELFPWSRYLTGTCGTAPEDDFDPFAYWTEQAHTRGMKLEAWINPYRICAGQNAKSDFDALPDTHPAKQHPDWVVSCDGDYYFDPGMSEVRQLICDGVEEIVRQYDVDGIQFDDYFYPSTDFADGETYAASNTQLSRADWRRDNVNQLVQAVGETVHKKAKNPICMFGISPSGIWRNKGVNAFGGSDTNGYEHYTSSYADSLTWIKNGWIDYICPQIYWEIGDTAADFDTLAHWWAQQVEGTDVRLILGLAAYKIGSTDYTDTWRTDGCAEIARQLSLVREIDGVDGCAVFSYRNLEQTDGLSETLKQAWTQ</sequence>
<keyword evidence="4" id="KW-1185">Reference proteome</keyword>
<dbReference type="OrthoDB" id="43070at2"/>
<dbReference type="InterPro" id="IPR052177">
    <property type="entry name" value="Divisome_Glycosyl_Hydrolase"/>
</dbReference>
<dbReference type="EMBL" id="NHOC01000005">
    <property type="protein sequence ID" value="OUM20449.1"/>
    <property type="molecule type" value="Genomic_DNA"/>
</dbReference>
<evidence type="ECO:0000256" key="1">
    <source>
        <dbReference type="ARBA" id="ARBA00022729"/>
    </source>
</evidence>
<dbReference type="Pfam" id="PF02638">
    <property type="entry name" value="GHL10"/>
    <property type="match status" value="1"/>
</dbReference>
<dbReference type="InterPro" id="IPR003790">
    <property type="entry name" value="GHL10"/>
</dbReference>
<evidence type="ECO:0000313" key="4">
    <source>
        <dbReference type="Proteomes" id="UP000194903"/>
    </source>
</evidence>
<organism evidence="3 4">
    <name type="scientific">Butyricicoccus porcorum</name>
    <dbReference type="NCBI Taxonomy" id="1945634"/>
    <lineage>
        <taxon>Bacteria</taxon>
        <taxon>Bacillati</taxon>
        <taxon>Bacillota</taxon>
        <taxon>Clostridia</taxon>
        <taxon>Eubacteriales</taxon>
        <taxon>Butyricicoccaceae</taxon>
        <taxon>Butyricicoccus</taxon>
    </lineage>
</organism>
<protein>
    <recommendedName>
        <fullName evidence="2">Glycosyl hydrolase-like 10 domain-containing protein</fullName>
    </recommendedName>
</protein>
<gene>
    <name evidence="3" type="ORF">CBW42_06350</name>
</gene>
<accession>A0A252F3X2</accession>
<dbReference type="PANTHER" id="PTHR43405:SF1">
    <property type="entry name" value="GLYCOSYL HYDROLASE DIGH"/>
    <property type="match status" value="1"/>
</dbReference>
<dbReference type="Proteomes" id="UP000194903">
    <property type="component" value="Unassembled WGS sequence"/>
</dbReference>
<reference evidence="3 4" key="1">
    <citation type="submission" date="2017-05" db="EMBL/GenBank/DDBJ databases">
        <title>Butyricicoccus porcorum sp. nov. a butyrate-producing bacterium from the swine intestinal tract.</title>
        <authorList>
            <person name="Trachsel J."/>
            <person name="Humphrey S."/>
            <person name="Allen H.K."/>
        </authorList>
    </citation>
    <scope>NUCLEOTIDE SEQUENCE [LARGE SCALE GENOMIC DNA]</scope>
    <source>
        <strain evidence="3">BB10</strain>
    </source>
</reference>